<evidence type="ECO:0000259" key="1">
    <source>
        <dbReference type="Pfam" id="PF12652"/>
    </source>
</evidence>
<organism evidence="2 3">
    <name type="scientific">Brevibacillus brevis</name>
    <name type="common">Bacillus brevis</name>
    <dbReference type="NCBI Taxonomy" id="1393"/>
    <lineage>
        <taxon>Bacteria</taxon>
        <taxon>Bacillati</taxon>
        <taxon>Bacillota</taxon>
        <taxon>Bacilli</taxon>
        <taxon>Bacillales</taxon>
        <taxon>Paenibacillaceae</taxon>
        <taxon>Brevibacillus</taxon>
    </lineage>
</organism>
<evidence type="ECO:0000313" key="3">
    <source>
        <dbReference type="Proteomes" id="UP001256827"/>
    </source>
</evidence>
<name>A0ABY9T078_BREBE</name>
<dbReference type="InterPro" id="IPR024207">
    <property type="entry name" value="CotJB_dom"/>
</dbReference>
<dbReference type="InterPro" id="IPR016571">
    <property type="entry name" value="Spore_coat_assembly_CotJB"/>
</dbReference>
<dbReference type="EMBL" id="CP134050">
    <property type="protein sequence ID" value="WNC12681.1"/>
    <property type="molecule type" value="Genomic_DNA"/>
</dbReference>
<evidence type="ECO:0000313" key="2">
    <source>
        <dbReference type="EMBL" id="WNC12681.1"/>
    </source>
</evidence>
<dbReference type="Proteomes" id="UP001256827">
    <property type="component" value="Chromosome"/>
</dbReference>
<dbReference type="Pfam" id="PF12652">
    <property type="entry name" value="CotJB"/>
    <property type="match status" value="1"/>
</dbReference>
<sequence length="82" mass="10050">MDRSPLRKLQEVQFALVELQLYLDLNPDDQRAVKQYKELTEQLTEAKRQYEKERGPLRQYGNSSSPDRWVWHKTPWPWEIEY</sequence>
<keyword evidence="2" id="KW-0946">Virion</keyword>
<proteinExistence type="predicted"/>
<keyword evidence="2" id="KW-0167">Capsid protein</keyword>
<feature type="domain" description="Protein CotJB" evidence="1">
    <location>
        <begin position="6"/>
        <end position="79"/>
    </location>
</feature>
<keyword evidence="3" id="KW-1185">Reference proteome</keyword>
<accession>A0ABY9T078</accession>
<dbReference type="PIRSF" id="PIRSF010606">
    <property type="entry name" value="Spore_coat_CotJB"/>
    <property type="match status" value="1"/>
</dbReference>
<dbReference type="RefSeq" id="WP_310764201.1">
    <property type="nucleotide sequence ID" value="NZ_CP134050.1"/>
</dbReference>
<protein>
    <submittedName>
        <fullName evidence="2">Spore coat protein CotJB</fullName>
    </submittedName>
</protein>
<reference evidence="2 3" key="1">
    <citation type="submission" date="2023-09" db="EMBL/GenBank/DDBJ databases">
        <title>Complete Genome and Methylome dissection of Bacillus brevis NEB573 original source of BbsI restriction endonuclease.</title>
        <authorList>
            <person name="Fomenkov A."/>
            <person name="Roberts R.D."/>
        </authorList>
    </citation>
    <scope>NUCLEOTIDE SEQUENCE [LARGE SCALE GENOMIC DNA]</scope>
    <source>
        <strain evidence="2 3">NEB573</strain>
    </source>
</reference>
<gene>
    <name evidence="2" type="ORF">RGB73_18325</name>
</gene>